<evidence type="ECO:0000256" key="1">
    <source>
        <dbReference type="ARBA" id="ARBA00008225"/>
    </source>
</evidence>
<dbReference type="AlphaFoldDB" id="A0A7M4FU94"/>
<reference evidence="5" key="2">
    <citation type="submission" date="2025-09" db="UniProtKB">
        <authorList>
            <consortium name="Ensembl"/>
        </authorList>
    </citation>
    <scope>IDENTIFICATION</scope>
</reference>
<evidence type="ECO:0000313" key="5">
    <source>
        <dbReference type="Ensembl" id="ENSCPRP00005007970.1"/>
    </source>
</evidence>
<keyword evidence="2" id="KW-1133">Transmembrane helix</keyword>
<dbReference type="GO" id="GO:0015939">
    <property type="term" value="P:pantothenate metabolic process"/>
    <property type="evidence" value="ECO:0007669"/>
    <property type="project" value="TreeGrafter"/>
</dbReference>
<dbReference type="SUPFAM" id="SSF56317">
    <property type="entry name" value="Carbon-nitrogen hydrolase"/>
    <property type="match status" value="1"/>
</dbReference>
<accession>A0A7M4FU94</accession>
<feature type="transmembrane region" description="Helical" evidence="2">
    <location>
        <begin position="180"/>
        <end position="197"/>
    </location>
</feature>
<dbReference type="GO" id="GO:0017159">
    <property type="term" value="F:pantetheine hydrolase activity"/>
    <property type="evidence" value="ECO:0007669"/>
    <property type="project" value="TreeGrafter"/>
</dbReference>
<evidence type="ECO:0000259" key="4">
    <source>
        <dbReference type="PROSITE" id="PS50263"/>
    </source>
</evidence>
<dbReference type="PANTHER" id="PTHR10609:SF27">
    <property type="entry name" value="CN HYDROLASE DOMAIN-CONTAINING PROTEIN-RELATED"/>
    <property type="match status" value="1"/>
</dbReference>
<proteinExistence type="inferred from homology"/>
<feature type="domain" description="CN hydrolase" evidence="4">
    <location>
        <begin position="31"/>
        <end position="213"/>
    </location>
</feature>
<protein>
    <submittedName>
        <fullName evidence="5">Vascular non-inflammatory molecule 2-like</fullName>
    </submittedName>
</protein>
<evidence type="ECO:0000256" key="2">
    <source>
        <dbReference type="SAM" id="Phobius"/>
    </source>
</evidence>
<dbReference type="PANTHER" id="PTHR10609">
    <property type="entry name" value="BIOTINIDASE-RELATED"/>
    <property type="match status" value="1"/>
</dbReference>
<keyword evidence="6" id="KW-1185">Reference proteome</keyword>
<sequence length="213" mass="24114">MMSLQPHLYAMISALSVLQVFASDMYTAAVYEHAVILPDVTDKPVPLDEALILMNRNIDVLEVAIKEAAQQGAHIIVTPEDGIYGWNFTREALYPYLEDIPDPQVNWIPCTNPQRFAPAPVQERLSCLARNNSIYVVANMGDKKPCNCSDPKCPRDGYYQYNTNVVFDSQGKLVARYHKVMNAFITISILAGIIFAIHRQWYLCTRWTQSISL</sequence>
<comment type="similarity">
    <text evidence="1">Belongs to the carbon-nitrogen hydrolase superfamily. BTD/VNN family.</text>
</comment>
<evidence type="ECO:0000256" key="3">
    <source>
        <dbReference type="SAM" id="SignalP"/>
    </source>
</evidence>
<keyword evidence="2" id="KW-0472">Membrane</keyword>
<dbReference type="InterPro" id="IPR040154">
    <property type="entry name" value="Biotinidase/VNN"/>
</dbReference>
<keyword evidence="2" id="KW-0812">Transmembrane</keyword>
<feature type="signal peptide" evidence="3">
    <location>
        <begin position="1"/>
        <end position="22"/>
    </location>
</feature>
<gene>
    <name evidence="5" type="primary">LOC109312025</name>
</gene>
<keyword evidence="3" id="KW-0732">Signal</keyword>
<reference evidence="5" key="1">
    <citation type="submission" date="2025-08" db="UniProtKB">
        <authorList>
            <consortium name="Ensembl"/>
        </authorList>
    </citation>
    <scope>IDENTIFICATION</scope>
</reference>
<feature type="chain" id="PRO_5029826166" evidence="3">
    <location>
        <begin position="23"/>
        <end position="213"/>
    </location>
</feature>
<name>A0A7M4FU94_CROPO</name>
<dbReference type="Gene3D" id="3.60.110.10">
    <property type="entry name" value="Carbon-nitrogen hydrolase"/>
    <property type="match status" value="1"/>
</dbReference>
<dbReference type="Pfam" id="PF00795">
    <property type="entry name" value="CN_hydrolase"/>
    <property type="match status" value="1"/>
</dbReference>
<dbReference type="Proteomes" id="UP000594220">
    <property type="component" value="Unplaced"/>
</dbReference>
<dbReference type="GeneTree" id="ENSGT00390000013823"/>
<organism evidence="5 6">
    <name type="scientific">Crocodylus porosus</name>
    <name type="common">Saltwater crocodile</name>
    <name type="synonym">Estuarine crocodile</name>
    <dbReference type="NCBI Taxonomy" id="8502"/>
    <lineage>
        <taxon>Eukaryota</taxon>
        <taxon>Metazoa</taxon>
        <taxon>Chordata</taxon>
        <taxon>Craniata</taxon>
        <taxon>Vertebrata</taxon>
        <taxon>Euteleostomi</taxon>
        <taxon>Archelosauria</taxon>
        <taxon>Archosauria</taxon>
        <taxon>Crocodylia</taxon>
        <taxon>Longirostres</taxon>
        <taxon>Crocodylidae</taxon>
        <taxon>Crocodylus</taxon>
    </lineage>
</organism>
<dbReference type="PROSITE" id="PS50263">
    <property type="entry name" value="CN_HYDROLASE"/>
    <property type="match status" value="1"/>
</dbReference>
<dbReference type="InterPro" id="IPR003010">
    <property type="entry name" value="C-N_Hydrolase"/>
</dbReference>
<evidence type="ECO:0000313" key="6">
    <source>
        <dbReference type="Proteomes" id="UP000594220"/>
    </source>
</evidence>
<dbReference type="Ensembl" id="ENSCPRT00005009366.1">
    <property type="protein sequence ID" value="ENSCPRP00005007970.1"/>
    <property type="gene ID" value="ENSCPRG00005005659.1"/>
</dbReference>
<dbReference type="InterPro" id="IPR036526">
    <property type="entry name" value="C-N_Hydrolase_sf"/>
</dbReference>